<gene>
    <name evidence="1" type="ORF">CRG98_012571</name>
</gene>
<dbReference type="EMBL" id="PGOL01000645">
    <property type="protein sequence ID" value="PKI67033.1"/>
    <property type="molecule type" value="Genomic_DNA"/>
</dbReference>
<keyword evidence="2" id="KW-1185">Reference proteome</keyword>
<organism evidence="1 2">
    <name type="scientific">Punica granatum</name>
    <name type="common">Pomegranate</name>
    <dbReference type="NCBI Taxonomy" id="22663"/>
    <lineage>
        <taxon>Eukaryota</taxon>
        <taxon>Viridiplantae</taxon>
        <taxon>Streptophyta</taxon>
        <taxon>Embryophyta</taxon>
        <taxon>Tracheophyta</taxon>
        <taxon>Spermatophyta</taxon>
        <taxon>Magnoliopsida</taxon>
        <taxon>eudicotyledons</taxon>
        <taxon>Gunneridae</taxon>
        <taxon>Pentapetalae</taxon>
        <taxon>rosids</taxon>
        <taxon>malvids</taxon>
        <taxon>Myrtales</taxon>
        <taxon>Lythraceae</taxon>
        <taxon>Punica</taxon>
    </lineage>
</organism>
<protein>
    <submittedName>
        <fullName evidence="1">Uncharacterized protein</fullName>
    </submittedName>
</protein>
<dbReference type="AlphaFoldDB" id="A0A2I0KFS3"/>
<evidence type="ECO:0000313" key="2">
    <source>
        <dbReference type="Proteomes" id="UP000233551"/>
    </source>
</evidence>
<name>A0A2I0KFS3_PUNGR</name>
<accession>A0A2I0KFS3</accession>
<evidence type="ECO:0000313" key="1">
    <source>
        <dbReference type="EMBL" id="PKI67033.1"/>
    </source>
</evidence>
<comment type="caution">
    <text evidence="1">The sequence shown here is derived from an EMBL/GenBank/DDBJ whole genome shotgun (WGS) entry which is preliminary data.</text>
</comment>
<proteinExistence type="predicted"/>
<reference evidence="1 2" key="1">
    <citation type="submission" date="2017-11" db="EMBL/GenBank/DDBJ databases">
        <title>De-novo sequencing of pomegranate (Punica granatum L.) genome.</title>
        <authorList>
            <person name="Akparov Z."/>
            <person name="Amiraslanov A."/>
            <person name="Hajiyeva S."/>
            <person name="Abbasov M."/>
            <person name="Kaur K."/>
            <person name="Hamwieh A."/>
            <person name="Solovyev V."/>
            <person name="Salamov A."/>
            <person name="Braich B."/>
            <person name="Kosarev P."/>
            <person name="Mahmoud A."/>
            <person name="Hajiyev E."/>
            <person name="Babayeva S."/>
            <person name="Izzatullayeva V."/>
            <person name="Mammadov A."/>
            <person name="Mammadov A."/>
            <person name="Sharifova S."/>
            <person name="Ojaghi J."/>
            <person name="Eynullazada K."/>
            <person name="Bayramov B."/>
            <person name="Abdulazimova A."/>
            <person name="Shahmuradov I."/>
        </authorList>
    </citation>
    <scope>NUCLEOTIDE SEQUENCE [LARGE SCALE GENOMIC DNA]</scope>
    <source>
        <strain evidence="2">cv. AG2017</strain>
        <tissue evidence="1">Leaf</tissue>
    </source>
</reference>
<dbReference type="Proteomes" id="UP000233551">
    <property type="component" value="Unassembled WGS sequence"/>
</dbReference>
<sequence length="235" mass="26653">MEKTIFSELQRMGDKDPHYIELVRILNRVMKASIDALVLMIGVLLEGLYALQDKTDSTSAIEWTPKEKYLDVLRHGWVNQCKDYIMVGKSSKSLVKRYVILDEAALTKRYERSDRRQHSLWSSSQTRDRLRKQSKPLKKCGLGELVVLENVEVATKSTCLMVGESFAKIPTNPDASDKSEGGLDLSDRSQCGPEYALVEARMHMAWDCPPSRGCVTDTHEKESPLLVYDLKVEGQ</sequence>